<sequence length="51" mass="6265">MGKDRVFPEPHRYAVCSFEDMPIKQFYKGVFEEVYVFYHPFIKPKAIDYDW</sequence>
<dbReference type="RefSeq" id="WP_190998772.1">
    <property type="nucleotide sequence ID" value="NZ_JACXSI010000031.1"/>
</dbReference>
<dbReference type="Proteomes" id="UP000602076">
    <property type="component" value="Unassembled WGS sequence"/>
</dbReference>
<accession>A0A927CWV8</accession>
<dbReference type="EMBL" id="JACXSI010000031">
    <property type="protein sequence ID" value="MBD3109233.1"/>
    <property type="molecule type" value="Genomic_DNA"/>
</dbReference>
<organism evidence="1 2">
    <name type="scientific">Peribacillus faecalis</name>
    <dbReference type="NCBI Taxonomy" id="2772559"/>
    <lineage>
        <taxon>Bacteria</taxon>
        <taxon>Bacillati</taxon>
        <taxon>Bacillota</taxon>
        <taxon>Bacilli</taxon>
        <taxon>Bacillales</taxon>
        <taxon>Bacillaceae</taxon>
        <taxon>Peribacillus</taxon>
    </lineage>
</organism>
<gene>
    <name evidence="1" type="ORF">IEO70_12835</name>
</gene>
<dbReference type="AlphaFoldDB" id="A0A927CWV8"/>
<proteinExistence type="predicted"/>
<keyword evidence="2" id="KW-1185">Reference proteome</keyword>
<evidence type="ECO:0000313" key="2">
    <source>
        <dbReference type="Proteomes" id="UP000602076"/>
    </source>
</evidence>
<comment type="caution">
    <text evidence="1">The sequence shown here is derived from an EMBL/GenBank/DDBJ whole genome shotgun (WGS) entry which is preliminary data.</text>
</comment>
<evidence type="ECO:0000313" key="1">
    <source>
        <dbReference type="EMBL" id="MBD3109233.1"/>
    </source>
</evidence>
<name>A0A927CWV8_9BACI</name>
<protein>
    <submittedName>
        <fullName evidence="1">Uncharacterized protein</fullName>
    </submittedName>
</protein>
<reference evidence="1" key="1">
    <citation type="submission" date="2020-09" db="EMBL/GenBank/DDBJ databases">
        <title>Bacillus faecalis sp. nov., a moderately halophilic bacterium isolated from cow faeces.</title>
        <authorList>
            <person name="Jiang L."/>
            <person name="Lee J."/>
        </authorList>
    </citation>
    <scope>NUCLEOTIDE SEQUENCE</scope>
    <source>
        <strain evidence="1">AGMB 02131</strain>
    </source>
</reference>